<dbReference type="EMBL" id="CP130612">
    <property type="protein sequence ID" value="WKW10976.1"/>
    <property type="molecule type" value="Genomic_DNA"/>
</dbReference>
<feature type="transmembrane region" description="Helical" evidence="9">
    <location>
        <begin position="12"/>
        <end position="32"/>
    </location>
</feature>
<dbReference type="GO" id="GO:0004674">
    <property type="term" value="F:protein serine/threonine kinase activity"/>
    <property type="evidence" value="ECO:0007669"/>
    <property type="project" value="UniProtKB-KW"/>
</dbReference>
<evidence type="ECO:0000256" key="1">
    <source>
        <dbReference type="ARBA" id="ARBA00012513"/>
    </source>
</evidence>
<dbReference type="InterPro" id="IPR011009">
    <property type="entry name" value="Kinase-like_dom_sf"/>
</dbReference>
<evidence type="ECO:0000313" key="14">
    <source>
        <dbReference type="Proteomes" id="UP001229955"/>
    </source>
</evidence>
<dbReference type="SMART" id="SM00304">
    <property type="entry name" value="HAMP"/>
    <property type="match status" value="1"/>
</dbReference>
<evidence type="ECO:0000256" key="7">
    <source>
        <dbReference type="PROSITE-ProRule" id="PRU10141"/>
    </source>
</evidence>
<evidence type="ECO:0000256" key="5">
    <source>
        <dbReference type="ARBA" id="ARBA00022777"/>
    </source>
</evidence>
<keyword evidence="6 7" id="KW-0067">ATP-binding</keyword>
<evidence type="ECO:0000256" key="8">
    <source>
        <dbReference type="SAM" id="MobiDB-lite"/>
    </source>
</evidence>
<evidence type="ECO:0000256" key="2">
    <source>
        <dbReference type="ARBA" id="ARBA00022527"/>
    </source>
</evidence>
<dbReference type="PROSITE" id="PS00108">
    <property type="entry name" value="PROTEIN_KINASE_ST"/>
    <property type="match status" value="1"/>
</dbReference>
<dbReference type="PROSITE" id="PS00107">
    <property type="entry name" value="PROTEIN_KINASE_ATP"/>
    <property type="match status" value="1"/>
</dbReference>
<dbReference type="SMART" id="SM00220">
    <property type="entry name" value="S_TKc"/>
    <property type="match status" value="1"/>
</dbReference>
<feature type="region of interest" description="Disordered" evidence="8">
    <location>
        <begin position="114"/>
        <end position="136"/>
    </location>
</feature>
<name>A0AA49Q3K5_9BACT</name>
<dbReference type="GO" id="GO:0007165">
    <property type="term" value="P:signal transduction"/>
    <property type="evidence" value="ECO:0007669"/>
    <property type="project" value="InterPro"/>
</dbReference>
<dbReference type="InterPro" id="IPR029151">
    <property type="entry name" value="Sensor-like_sf"/>
</dbReference>
<dbReference type="InterPro" id="IPR008271">
    <property type="entry name" value="Ser/Thr_kinase_AS"/>
</dbReference>
<protein>
    <recommendedName>
        <fullName evidence="1">non-specific serine/threonine protein kinase</fullName>
        <ecNumber evidence="1">2.7.11.1</ecNumber>
    </recommendedName>
</protein>
<evidence type="ECO:0000313" key="13">
    <source>
        <dbReference type="EMBL" id="WKW13885.1"/>
    </source>
</evidence>
<keyword evidence="9" id="KW-1133">Transmembrane helix</keyword>
<dbReference type="InterPro" id="IPR000719">
    <property type="entry name" value="Prot_kinase_dom"/>
</dbReference>
<dbReference type="PANTHER" id="PTHR43289">
    <property type="entry name" value="MITOGEN-ACTIVATED PROTEIN KINASE KINASE KINASE 20-RELATED"/>
    <property type="match status" value="1"/>
</dbReference>
<dbReference type="InterPro" id="IPR003660">
    <property type="entry name" value="HAMP_dom"/>
</dbReference>
<feature type="domain" description="Protein kinase" evidence="10">
    <location>
        <begin position="405"/>
        <end position="665"/>
    </location>
</feature>
<accession>A0AA49JXC1</accession>
<keyword evidence="3" id="KW-0808">Transferase</keyword>
<dbReference type="Pfam" id="PF00069">
    <property type="entry name" value="Pkinase"/>
    <property type="match status" value="1"/>
</dbReference>
<keyword evidence="9" id="KW-0812">Transmembrane</keyword>
<evidence type="ECO:0000256" key="3">
    <source>
        <dbReference type="ARBA" id="ARBA00022679"/>
    </source>
</evidence>
<dbReference type="Pfam" id="PF00672">
    <property type="entry name" value="HAMP"/>
    <property type="match status" value="1"/>
</dbReference>
<dbReference type="PROSITE" id="PS50011">
    <property type="entry name" value="PROTEIN_KINASE_DOM"/>
    <property type="match status" value="1"/>
</dbReference>
<dbReference type="EMBL" id="CP130613">
    <property type="protein sequence ID" value="WKW13885.1"/>
    <property type="molecule type" value="Genomic_DNA"/>
</dbReference>
<evidence type="ECO:0000259" key="11">
    <source>
        <dbReference type="PROSITE" id="PS50885"/>
    </source>
</evidence>
<keyword evidence="2" id="KW-0723">Serine/threonine-protein kinase</keyword>
<dbReference type="SUPFAM" id="SSF56112">
    <property type="entry name" value="Protein kinase-like (PK-like)"/>
    <property type="match status" value="1"/>
</dbReference>
<dbReference type="KEGG" id="pspc:Strain318_000209"/>
<dbReference type="PANTHER" id="PTHR43289:SF6">
    <property type="entry name" value="SERINE_THREONINE-PROTEIN KINASE NEKL-3"/>
    <property type="match status" value="1"/>
</dbReference>
<dbReference type="Proteomes" id="UP001229955">
    <property type="component" value="Chromosome"/>
</dbReference>
<dbReference type="Gene3D" id="3.30.200.20">
    <property type="entry name" value="Phosphorylase Kinase, domain 1"/>
    <property type="match status" value="1"/>
</dbReference>
<dbReference type="Gene3D" id="1.10.510.10">
    <property type="entry name" value="Transferase(Phosphotransferase) domain 1"/>
    <property type="match status" value="1"/>
</dbReference>
<organism evidence="12">
    <name type="scientific">Pseudogemmatithrix spongiicola</name>
    <dbReference type="NCBI Taxonomy" id="3062599"/>
    <lineage>
        <taxon>Bacteria</taxon>
        <taxon>Pseudomonadati</taxon>
        <taxon>Gemmatimonadota</taxon>
        <taxon>Gemmatimonadia</taxon>
        <taxon>Gemmatimonadales</taxon>
        <taxon>Gemmatimonadaceae</taxon>
        <taxon>Pseudogemmatithrix</taxon>
    </lineage>
</organism>
<feature type="binding site" evidence="7">
    <location>
        <position position="434"/>
    </location>
    <ligand>
        <name>ATP</name>
        <dbReference type="ChEBI" id="CHEBI:30616"/>
    </ligand>
</feature>
<dbReference type="FunFam" id="1.10.510.10:FF:000021">
    <property type="entry name" value="Serine/threonine protein kinase"/>
    <property type="match status" value="1"/>
</dbReference>
<dbReference type="CDD" id="cd14014">
    <property type="entry name" value="STKc_PknB_like"/>
    <property type="match status" value="1"/>
</dbReference>
<feature type="transmembrane region" description="Helical" evidence="9">
    <location>
        <begin position="288"/>
        <end position="310"/>
    </location>
</feature>
<accession>A0AA49Q3K5</accession>
<proteinExistence type="predicted"/>
<keyword evidence="9" id="KW-0472">Membrane</keyword>
<gene>
    <name evidence="12" type="ORF">Strain138_000209</name>
    <name evidence="13" type="ORF">Strain318_000209</name>
</gene>
<keyword evidence="14" id="KW-1185">Reference proteome</keyword>
<dbReference type="InterPro" id="IPR017441">
    <property type="entry name" value="Protein_kinase_ATP_BS"/>
</dbReference>
<feature type="domain" description="HAMP" evidence="11">
    <location>
        <begin position="308"/>
        <end position="360"/>
    </location>
</feature>
<dbReference type="GO" id="GO:0016020">
    <property type="term" value="C:membrane"/>
    <property type="evidence" value="ECO:0007669"/>
    <property type="project" value="InterPro"/>
</dbReference>
<reference evidence="12" key="1">
    <citation type="submission" date="2023-07" db="EMBL/GenBank/DDBJ databases">
        <authorList>
            <person name="Haufschild T."/>
            <person name="Kallscheuer N."/>
            <person name="Hammer J."/>
            <person name="Kohn T."/>
            <person name="Kabuu M."/>
            <person name="Jogler M."/>
            <person name="Wohfarth N."/>
            <person name="Heuer A."/>
            <person name="Rohde M."/>
            <person name="van Teeseling M.C.F."/>
            <person name="Jogler C."/>
        </authorList>
    </citation>
    <scope>NUCLEOTIDE SEQUENCE</scope>
    <source>
        <strain evidence="12">Strain 138</strain>
        <strain evidence="13">Strain 318</strain>
    </source>
</reference>
<dbReference type="AlphaFoldDB" id="A0AA49Q3K5"/>
<sequence>MASRGLSLSVKIFIGISVVVLVVLGATLAITARSARTAAEASVARVGAAAQLALDAQIGGRFKGLIGSARTFTNNGVFRDQVRQGIVADLLDQANVAADAVGADWVQITDGQGTRLAKSDDPDAPAESLASSPSIGGALEGNEIDAFGIWDDTLLFQAAVVPIEDNGVVYGALMAVSYITDEFARQVKQSAADAVDVVFYALDDAGVPHVNASTLDRADLTPALLEKLHGVASAEGDVMRADVDIAGTDYVALGGILQSAGGAPLGGYVLLRNRDAEFALFRQLERTILLSGALGLLAAFLFSLLVARWVTRPVTKLADAAMRASDGDYNAEITAASKDEIGALASAFRRLLGDLKEKQQLVEFLSGAGDDAKTVQLNAAALTGTQANRAAAAGLVPGSTFANRYEVKEILGQGGMGTVFKAVDRELGEAIAIKTLKPDFLKEDPTALERFKSEIRLARKISHRNVVRTHDIGERDGLYFITMEYVEGTSLKQLIRSRGKLPIAVALSVGKQLARALEVAHEQGIIHRDIKPQNMVVEPDGVLKVMDFGIARLASRPQESGVTQAGAIIGTPEYMAPEQVTGEPVDQRVDIYAMGAVLYECVTGRTPLTADTPYQMIARLLEDTPDAPRAYNAELPAAFDALIVQMLAKKADARPQTALEVHDRLAEIG</sequence>
<dbReference type="GO" id="GO:0005524">
    <property type="term" value="F:ATP binding"/>
    <property type="evidence" value="ECO:0007669"/>
    <property type="project" value="UniProtKB-UniRule"/>
</dbReference>
<evidence type="ECO:0000313" key="12">
    <source>
        <dbReference type="EMBL" id="WKW10976.1"/>
    </source>
</evidence>
<dbReference type="SUPFAM" id="SSF103190">
    <property type="entry name" value="Sensory domain-like"/>
    <property type="match status" value="1"/>
</dbReference>
<dbReference type="PROSITE" id="PS50885">
    <property type="entry name" value="HAMP"/>
    <property type="match status" value="1"/>
</dbReference>
<evidence type="ECO:0000256" key="6">
    <source>
        <dbReference type="ARBA" id="ARBA00022840"/>
    </source>
</evidence>
<keyword evidence="4 7" id="KW-0547">Nucleotide-binding</keyword>
<evidence type="ECO:0000256" key="4">
    <source>
        <dbReference type="ARBA" id="ARBA00022741"/>
    </source>
</evidence>
<dbReference type="CDD" id="cd06225">
    <property type="entry name" value="HAMP"/>
    <property type="match status" value="1"/>
</dbReference>
<dbReference type="Gene3D" id="6.10.340.10">
    <property type="match status" value="1"/>
</dbReference>
<dbReference type="EC" id="2.7.11.1" evidence="1"/>
<evidence type="ECO:0000259" key="10">
    <source>
        <dbReference type="PROSITE" id="PS50011"/>
    </source>
</evidence>
<keyword evidence="5 12" id="KW-0418">Kinase</keyword>
<dbReference type="SUPFAM" id="SSF158472">
    <property type="entry name" value="HAMP domain-like"/>
    <property type="match status" value="1"/>
</dbReference>
<dbReference type="RefSeq" id="WP_367886686.1">
    <property type="nucleotide sequence ID" value="NZ_CP130612.1"/>
</dbReference>
<evidence type="ECO:0000256" key="9">
    <source>
        <dbReference type="SAM" id="Phobius"/>
    </source>
</evidence>